<dbReference type="Gene3D" id="3.40.1440.10">
    <property type="entry name" value="GIY-YIG endonuclease"/>
    <property type="match status" value="1"/>
</dbReference>
<sequence>MDAETFELTPDMVRASLDGHVPGPISEYWVQIDGMRWPVKEVISIATGVARTRFNSQAARRWLPQLGFTVGSDVRSTDTRGAAPRMRSARRVGVDVAALEPLDQVDVAARFTWLLAGEVTLDEDGIPAFPMLPDRPGLYRFDFGRDEEGTRVIYVGESVSIRRRASNYRNAKTDRSQERTSRRIHKEIVSHLGRGGTITFAIADEVVLVYGGPVDLRLRSGRRLAENAAVLASQLDPAVAVLNIDTDLTEDDGLVGETR</sequence>
<reference evidence="2" key="2">
    <citation type="submission" date="2023-07" db="EMBL/GenBank/DDBJ databases">
        <title>Myceligenerans salitolerans sp. nov., a halotolerant actinomycete isolated from a salt lake in Xinjiang, China.</title>
        <authorList>
            <person name="Guan T."/>
        </authorList>
    </citation>
    <scope>NUCLEOTIDE SEQUENCE [LARGE SCALE GENOMIC DNA]</scope>
    <source>
        <strain evidence="2">XHU 5031</strain>
    </source>
</reference>
<organism evidence="1 2">
    <name type="scientific">Myceligenerans salitolerans</name>
    <dbReference type="NCBI Taxonomy" id="1230528"/>
    <lineage>
        <taxon>Bacteria</taxon>
        <taxon>Bacillati</taxon>
        <taxon>Actinomycetota</taxon>
        <taxon>Actinomycetes</taxon>
        <taxon>Micrococcales</taxon>
        <taxon>Promicromonosporaceae</taxon>
        <taxon>Myceligenerans</taxon>
    </lineage>
</organism>
<dbReference type="Proteomes" id="UP000664617">
    <property type="component" value="Unassembled WGS sequence"/>
</dbReference>
<dbReference type="RefSeq" id="WP_207275837.1">
    <property type="nucleotide sequence ID" value="NZ_JAFMPK010000045.1"/>
</dbReference>
<proteinExistence type="predicted"/>
<reference evidence="1 2" key="1">
    <citation type="submission" date="2021-03" db="EMBL/GenBank/DDBJ databases">
        <authorList>
            <person name="Xin L."/>
        </authorList>
    </citation>
    <scope>NUCLEOTIDE SEQUENCE [LARGE SCALE GENOMIC DNA]</scope>
    <source>
        <strain evidence="1 2">XHU 5031</strain>
    </source>
</reference>
<keyword evidence="2" id="KW-1185">Reference proteome</keyword>
<gene>
    <name evidence="1" type="ORF">J0911_12715</name>
</gene>
<comment type="caution">
    <text evidence="1">The sequence shown here is derived from an EMBL/GenBank/DDBJ whole genome shotgun (WGS) entry which is preliminary data.</text>
</comment>
<name>A0ABS3IA33_9MICO</name>
<evidence type="ECO:0008006" key="3">
    <source>
        <dbReference type="Google" id="ProtNLM"/>
    </source>
</evidence>
<evidence type="ECO:0000313" key="1">
    <source>
        <dbReference type="EMBL" id="MBO0609889.1"/>
    </source>
</evidence>
<dbReference type="EMBL" id="JAFMPK010000045">
    <property type="protein sequence ID" value="MBO0609889.1"/>
    <property type="molecule type" value="Genomic_DNA"/>
</dbReference>
<dbReference type="InterPro" id="IPR035901">
    <property type="entry name" value="GIY-YIG_endonuc_sf"/>
</dbReference>
<evidence type="ECO:0000313" key="2">
    <source>
        <dbReference type="Proteomes" id="UP000664617"/>
    </source>
</evidence>
<protein>
    <recommendedName>
        <fullName evidence="3">GIY-YIG domain-containing protein</fullName>
    </recommendedName>
</protein>
<accession>A0ABS3IA33</accession>